<feature type="domain" description="OCRE" evidence="4">
    <location>
        <begin position="53"/>
        <end position="100"/>
    </location>
</feature>
<sequence>MAAYSTATAQAGDDDGVGGYSAAAAAGLAAGASGGTATAAGGEDSASDTASPASGFGYDPATGYYKDAASGMYFDANTQLFYDPKSAAWYAWDAAKGEYVTPTTAAGGASDAGGKPVSKKSAVIGAAPQLNGEGLIEVARQAGAFKQELGRTAPYDKPARRSKHTARREAQREARMEERATARALAPRQPKQQAHAQQAAPAVAFARGSTANVQGGTVFGFDDESA</sequence>
<comment type="subcellular location">
    <subcellularLocation>
        <location evidence="1">Nucleus</location>
    </subcellularLocation>
</comment>
<dbReference type="AlphaFoldDB" id="A0A7S3BS89"/>
<dbReference type="GO" id="GO:0000398">
    <property type="term" value="P:mRNA splicing, via spliceosome"/>
    <property type="evidence" value="ECO:0007669"/>
    <property type="project" value="TreeGrafter"/>
</dbReference>
<gene>
    <name evidence="5" type="ORF">PSIN1315_LOCUS9543</name>
    <name evidence="6" type="ORF">PSIN1315_LOCUS9544</name>
</gene>
<keyword evidence="2" id="KW-0539">Nucleus</keyword>
<feature type="region of interest" description="Disordered" evidence="3">
    <location>
        <begin position="153"/>
        <end position="202"/>
    </location>
</feature>
<feature type="compositionally biased region" description="Low complexity" evidence="3">
    <location>
        <begin position="182"/>
        <end position="202"/>
    </location>
</feature>
<protein>
    <recommendedName>
        <fullName evidence="4">OCRE domain-containing protein</fullName>
    </recommendedName>
</protein>
<feature type="compositionally biased region" description="Low complexity" evidence="3">
    <location>
        <begin position="32"/>
        <end position="48"/>
    </location>
</feature>
<dbReference type="EMBL" id="HBHY01014845">
    <property type="protein sequence ID" value="CAE0143785.1"/>
    <property type="molecule type" value="Transcribed_RNA"/>
</dbReference>
<dbReference type="Pfam" id="PF17780">
    <property type="entry name" value="OCRE"/>
    <property type="match status" value="1"/>
</dbReference>
<dbReference type="InterPro" id="IPR041591">
    <property type="entry name" value="OCRE"/>
</dbReference>
<evidence type="ECO:0000259" key="4">
    <source>
        <dbReference type="Pfam" id="PF17780"/>
    </source>
</evidence>
<dbReference type="GO" id="GO:0003723">
    <property type="term" value="F:RNA binding"/>
    <property type="evidence" value="ECO:0007669"/>
    <property type="project" value="TreeGrafter"/>
</dbReference>
<feature type="region of interest" description="Disordered" evidence="3">
    <location>
        <begin position="32"/>
        <end position="55"/>
    </location>
</feature>
<evidence type="ECO:0000256" key="2">
    <source>
        <dbReference type="ARBA" id="ARBA00023242"/>
    </source>
</evidence>
<dbReference type="InterPro" id="IPR035623">
    <property type="entry name" value="SUA-like_OCRE"/>
</dbReference>
<dbReference type="PANTHER" id="PTHR13948:SF3">
    <property type="entry name" value="FI21118P1"/>
    <property type="match status" value="1"/>
</dbReference>
<dbReference type="PANTHER" id="PTHR13948">
    <property type="entry name" value="RNA-BINDING PROTEIN"/>
    <property type="match status" value="1"/>
</dbReference>
<dbReference type="GO" id="GO:0005634">
    <property type="term" value="C:nucleus"/>
    <property type="evidence" value="ECO:0007669"/>
    <property type="project" value="UniProtKB-SubCell"/>
</dbReference>
<reference evidence="5" key="1">
    <citation type="submission" date="2021-01" db="EMBL/GenBank/DDBJ databases">
        <authorList>
            <person name="Corre E."/>
            <person name="Pelletier E."/>
            <person name="Niang G."/>
            <person name="Scheremetjew M."/>
            <person name="Finn R."/>
            <person name="Kale V."/>
            <person name="Holt S."/>
            <person name="Cochrane G."/>
            <person name="Meng A."/>
            <person name="Brown T."/>
            <person name="Cohen L."/>
        </authorList>
    </citation>
    <scope>NUCLEOTIDE SEQUENCE</scope>
    <source>
        <strain evidence="5">RCC927</strain>
    </source>
</reference>
<organism evidence="5">
    <name type="scientific">Prasinoderma singulare</name>
    <dbReference type="NCBI Taxonomy" id="676789"/>
    <lineage>
        <taxon>Eukaryota</taxon>
        <taxon>Viridiplantae</taxon>
        <taxon>Prasinodermophyta</taxon>
        <taxon>Prasinodermophyceae</taxon>
        <taxon>Prasinodermales</taxon>
        <taxon>Prasinodermaceae</taxon>
        <taxon>Prasinoderma</taxon>
    </lineage>
</organism>
<name>A0A7S3BS89_9VIRI</name>
<evidence type="ECO:0000256" key="3">
    <source>
        <dbReference type="SAM" id="MobiDB-lite"/>
    </source>
</evidence>
<dbReference type="EMBL" id="HBHY01014846">
    <property type="protein sequence ID" value="CAE0143788.1"/>
    <property type="molecule type" value="Transcribed_RNA"/>
</dbReference>
<proteinExistence type="predicted"/>
<dbReference type="CDD" id="cd16166">
    <property type="entry name" value="OCRE_SUA_like"/>
    <property type="match status" value="1"/>
</dbReference>
<evidence type="ECO:0000313" key="5">
    <source>
        <dbReference type="EMBL" id="CAE0143785.1"/>
    </source>
</evidence>
<evidence type="ECO:0000313" key="6">
    <source>
        <dbReference type="EMBL" id="CAE0143788.1"/>
    </source>
</evidence>
<feature type="compositionally biased region" description="Basic and acidic residues" evidence="3">
    <location>
        <begin position="167"/>
        <end position="181"/>
    </location>
</feature>
<accession>A0A7S3BS89</accession>
<evidence type="ECO:0000256" key="1">
    <source>
        <dbReference type="ARBA" id="ARBA00004123"/>
    </source>
</evidence>